<evidence type="ECO:0000256" key="1">
    <source>
        <dbReference type="SAM" id="MobiDB-lite"/>
    </source>
</evidence>
<dbReference type="AlphaFoldDB" id="A0A8J3EAZ1"/>
<dbReference type="RefSeq" id="WP_188898351.1">
    <property type="nucleotide sequence ID" value="NZ_BMKS01000002.1"/>
</dbReference>
<dbReference type="InterPro" id="IPR036567">
    <property type="entry name" value="RHF-like"/>
</dbReference>
<feature type="compositionally biased region" description="Pro residues" evidence="1">
    <location>
        <begin position="111"/>
        <end position="128"/>
    </location>
</feature>
<dbReference type="CDD" id="cd00552">
    <property type="entry name" value="RaiA"/>
    <property type="match status" value="1"/>
</dbReference>
<dbReference type="Pfam" id="PF02482">
    <property type="entry name" value="Ribosomal_S30AE"/>
    <property type="match status" value="1"/>
</dbReference>
<dbReference type="InterPro" id="IPR003489">
    <property type="entry name" value="RHF/RaiA"/>
</dbReference>
<evidence type="ECO:0008006" key="4">
    <source>
        <dbReference type="Google" id="ProtNLM"/>
    </source>
</evidence>
<sequence>MHVTVTGKQMDTGEALKTRVRESLAQIARKYHDHALEANVTFSRDHKGRVGAFVACDINLKAGRNLFIRVEGEGPDAHRAFDEAAEHLAKRLRRHRRRVNEHARSLAEARQPPPAFEPTPETPARPAP</sequence>
<feature type="region of interest" description="Disordered" evidence="1">
    <location>
        <begin position="95"/>
        <end position="128"/>
    </location>
</feature>
<evidence type="ECO:0000313" key="2">
    <source>
        <dbReference type="EMBL" id="GGG20607.1"/>
    </source>
</evidence>
<dbReference type="NCBIfam" id="TIGR00741">
    <property type="entry name" value="yfiA"/>
    <property type="match status" value="1"/>
</dbReference>
<dbReference type="EMBL" id="BMKS01000002">
    <property type="protein sequence ID" value="GGG20607.1"/>
    <property type="molecule type" value="Genomic_DNA"/>
</dbReference>
<dbReference type="Gene3D" id="3.30.160.100">
    <property type="entry name" value="Ribosome hibernation promotion factor-like"/>
    <property type="match status" value="1"/>
</dbReference>
<proteinExistence type="predicted"/>
<organism evidence="2 3">
    <name type="scientific">Caldovatus sediminis</name>
    <dbReference type="NCBI Taxonomy" id="2041189"/>
    <lineage>
        <taxon>Bacteria</taxon>
        <taxon>Pseudomonadati</taxon>
        <taxon>Pseudomonadota</taxon>
        <taxon>Alphaproteobacteria</taxon>
        <taxon>Acetobacterales</taxon>
        <taxon>Roseomonadaceae</taxon>
        <taxon>Caldovatus</taxon>
    </lineage>
</organism>
<name>A0A8J3EAZ1_9PROT</name>
<keyword evidence="3" id="KW-1185">Reference proteome</keyword>
<gene>
    <name evidence="2" type="ORF">GCM10010964_06020</name>
</gene>
<dbReference type="SUPFAM" id="SSF69754">
    <property type="entry name" value="Ribosome binding protein Y (YfiA homologue)"/>
    <property type="match status" value="1"/>
</dbReference>
<accession>A0A8J3EAZ1</accession>
<comment type="caution">
    <text evidence="2">The sequence shown here is derived from an EMBL/GenBank/DDBJ whole genome shotgun (WGS) entry which is preliminary data.</text>
</comment>
<evidence type="ECO:0000313" key="3">
    <source>
        <dbReference type="Proteomes" id="UP000597507"/>
    </source>
</evidence>
<reference evidence="2 3" key="1">
    <citation type="journal article" date="2014" name="Int. J. Syst. Evol. Microbiol.">
        <title>Complete genome sequence of Corynebacterium casei LMG S-19264T (=DSM 44701T), isolated from a smear-ripened cheese.</title>
        <authorList>
            <consortium name="US DOE Joint Genome Institute (JGI-PGF)"/>
            <person name="Walter F."/>
            <person name="Albersmeier A."/>
            <person name="Kalinowski J."/>
            <person name="Ruckert C."/>
        </authorList>
    </citation>
    <scope>NUCLEOTIDE SEQUENCE [LARGE SCALE GENOMIC DNA]</scope>
    <source>
        <strain evidence="2 3">CGMCC 1.16330</strain>
    </source>
</reference>
<protein>
    <recommendedName>
        <fullName evidence="4">Ribosome-associated translation inhibitor RaiA</fullName>
    </recommendedName>
</protein>
<dbReference type="Proteomes" id="UP000597507">
    <property type="component" value="Unassembled WGS sequence"/>
</dbReference>